<reference evidence="1 2" key="1">
    <citation type="submission" date="2017-11" db="EMBL/GenBank/DDBJ databases">
        <title>De-novo sequencing of pomegranate (Punica granatum L.) genome.</title>
        <authorList>
            <person name="Akparov Z."/>
            <person name="Amiraslanov A."/>
            <person name="Hajiyeva S."/>
            <person name="Abbasov M."/>
            <person name="Kaur K."/>
            <person name="Hamwieh A."/>
            <person name="Solovyev V."/>
            <person name="Salamov A."/>
            <person name="Braich B."/>
            <person name="Kosarev P."/>
            <person name="Mahmoud A."/>
            <person name="Hajiyev E."/>
            <person name="Babayeva S."/>
            <person name="Izzatullayeva V."/>
            <person name="Mammadov A."/>
            <person name="Mammadov A."/>
            <person name="Sharifova S."/>
            <person name="Ojaghi J."/>
            <person name="Eynullazada K."/>
            <person name="Bayramov B."/>
            <person name="Abdulazimova A."/>
            <person name="Shahmuradov I."/>
        </authorList>
    </citation>
    <scope>NUCLEOTIDE SEQUENCE [LARGE SCALE GENOMIC DNA]</scope>
    <source>
        <strain evidence="2">cv. AG2017</strain>
        <tissue evidence="1">Leaf</tissue>
    </source>
</reference>
<dbReference type="PANTHER" id="PTHR37751">
    <property type="entry name" value="LOW PROTEIN: M-PHASE INDUCER PHOSPHATASE-LIKE PROTEIN"/>
    <property type="match status" value="1"/>
</dbReference>
<dbReference type="Pfam" id="PF14309">
    <property type="entry name" value="DUF4378"/>
    <property type="match status" value="1"/>
</dbReference>
<dbReference type="STRING" id="22663.A0A2I0HVP1"/>
<dbReference type="PROSITE" id="PS51257">
    <property type="entry name" value="PROKAR_LIPOPROTEIN"/>
    <property type="match status" value="1"/>
</dbReference>
<dbReference type="Proteomes" id="UP000233551">
    <property type="component" value="Unassembled WGS sequence"/>
</dbReference>
<name>A0A2I0HVP1_PUNGR</name>
<dbReference type="AlphaFoldDB" id="A0A2I0HVP1"/>
<comment type="caution">
    <text evidence="1">The sequence shown here is derived from an EMBL/GenBank/DDBJ whole genome shotgun (WGS) entry which is preliminary data.</text>
</comment>
<dbReference type="GeneID" id="116202615"/>
<accession>A0A2I0HVP1</accession>
<organism evidence="1 2">
    <name type="scientific">Punica granatum</name>
    <name type="common">Pomegranate</name>
    <dbReference type="NCBI Taxonomy" id="22663"/>
    <lineage>
        <taxon>Eukaryota</taxon>
        <taxon>Viridiplantae</taxon>
        <taxon>Streptophyta</taxon>
        <taxon>Embryophyta</taxon>
        <taxon>Tracheophyta</taxon>
        <taxon>Spermatophyta</taxon>
        <taxon>Magnoliopsida</taxon>
        <taxon>eudicotyledons</taxon>
        <taxon>Gunneridae</taxon>
        <taxon>Pentapetalae</taxon>
        <taxon>rosids</taxon>
        <taxon>malvids</taxon>
        <taxon>Myrtales</taxon>
        <taxon>Lythraceae</taxon>
        <taxon>Punica</taxon>
    </lineage>
</organism>
<evidence type="ECO:0000313" key="1">
    <source>
        <dbReference type="EMBL" id="PKI35769.1"/>
    </source>
</evidence>
<dbReference type="EMBL" id="PGOL01005218">
    <property type="protein sequence ID" value="PKI35769.1"/>
    <property type="molecule type" value="Genomic_DNA"/>
</dbReference>
<sequence length="784" mass="87148">MGREWYSLSGGRSSTSSSSSSSSSCTSNSKRRRGSGGAGVEKETSSSSLSSSTGGCMSGVFQLFDFHQFHFPSLHHQPPFKFPTSSHSFHENEEPSTVLKGTEAPRNSLELDRSSPLPSSSSILRKDAHLPLPSSSNIIRKDEHLLPPAMGIQIKTSRDKRSNPALSPEIISSPGTRTPTLVARLMGLDLLPDSASSSHRPSSTLDTAPSIRRQSFHTSRTPHHRSSSGRKSCSDVDYSSYGTRSLPETPRMSLARRSDVDHHHRLSLQINKENTGGASEEFNFSRFRRELKCSSENGTARSPSHYARQIVKQVKERVSRRVGMIDITNMIRSRPEQGITKDHVSKPKKPPGNSRIIMVEDSSPSCSPRLRVPDTNKTRRPHCLEVQLESIQPTGDAVRMKPQCYNNTARKLSCWKSDSGNEWVTRPTKLAATEYVRKKQEEPFVRASKTTTTRSNHRKSDNNIVVKKKGKTTSFAVRKLVGTSNTAAAAAVLPVKKDPSPPATKIIPQKQVQDIQTSRHGSQLSVCMSHGYRPAHVVEENVMRDKLGSTTSVTTIITDHRRAESQYAYEILRSIGIARDTQLLSFSRWFSPSHPLDPSIFNALESTYDPVHSTTGDPDDGVMRQSLDRQCNRKLVFELVDELLADLLKPHLNCQAWINRAKLYGRPACRTGSELIDKLQAKIKSFPRADCHVLKDIDAIIDGDLPRSEVQISRRAFEEAGDGLVSELERDIWDDLVREVVTETASRTVHRNGVVSGTFDFGGQGLRGGEHRRSRDEVSHVIRC</sequence>
<dbReference type="OrthoDB" id="1939700at2759"/>
<dbReference type="InterPro" id="IPR025486">
    <property type="entry name" value="DUF4378"/>
</dbReference>
<proteinExistence type="predicted"/>
<gene>
    <name evidence="1" type="ORF">CRG98_043804</name>
</gene>
<dbReference type="Pfam" id="PF14383">
    <property type="entry name" value="VARLMGL"/>
    <property type="match status" value="1"/>
</dbReference>
<evidence type="ECO:0000313" key="2">
    <source>
        <dbReference type="Proteomes" id="UP000233551"/>
    </source>
</evidence>
<dbReference type="InterPro" id="IPR032795">
    <property type="entry name" value="DUF3741-assoc"/>
</dbReference>
<protein>
    <submittedName>
        <fullName evidence="1">Uncharacterized protein</fullName>
    </submittedName>
</protein>
<dbReference type="PANTHER" id="PTHR37751:SF1">
    <property type="entry name" value="LOW PROTEIN: M-PHASE INDUCER PHOSPHATASE-LIKE PROTEIN"/>
    <property type="match status" value="1"/>
</dbReference>
<keyword evidence="2" id="KW-1185">Reference proteome</keyword>